<comment type="caution">
    <text evidence="2">The sequence shown here is derived from an EMBL/GenBank/DDBJ whole genome shotgun (WGS) entry which is preliminary data.</text>
</comment>
<dbReference type="STRING" id="661089.ciss_19070"/>
<evidence type="ECO:0000313" key="3">
    <source>
        <dbReference type="Proteomes" id="UP000187338"/>
    </source>
</evidence>
<feature type="non-terminal residue" evidence="2">
    <location>
        <position position="1"/>
    </location>
</feature>
<sequence>NYKGNVYCYCPKTNTRREMANGGFEKERNTLKKLCPAKQYGITCEGQETCPVVQGIRIPLKEDRRIFTPIDRASYKWEREYKKRTSVERVNSRLDVSFGFEVHTIRGMEKMKLRCGLALCVMLAMAVGRIKEKQADKMRSLVSAA</sequence>
<name>A0A1L8D4D2_9THEO</name>
<feature type="transmembrane region" description="Helical" evidence="1">
    <location>
        <begin position="113"/>
        <end position="130"/>
    </location>
</feature>
<keyword evidence="1" id="KW-0472">Membrane</keyword>
<accession>A0A1L8D4D2</accession>
<protein>
    <submittedName>
        <fullName evidence="2">Transposase</fullName>
    </submittedName>
</protein>
<reference evidence="3" key="1">
    <citation type="submission" date="2016-12" db="EMBL/GenBank/DDBJ databases">
        <title>Draft Genome Sequences od Carboxydothermus pertinax and islandicus, Hydrogenogenic Carboxydotrophic Bacteria.</title>
        <authorList>
            <person name="Fukuyama Y."/>
            <person name="Ohmae K."/>
            <person name="Yoneda Y."/>
            <person name="Yoshida T."/>
            <person name="Sako Y."/>
        </authorList>
    </citation>
    <scope>NUCLEOTIDE SEQUENCE [LARGE SCALE GENOMIC DNA]</scope>
    <source>
        <strain evidence="3">SET</strain>
    </source>
</reference>
<organism evidence="2 3">
    <name type="scientific">Carboxydothermus islandicus</name>
    <dbReference type="NCBI Taxonomy" id="661089"/>
    <lineage>
        <taxon>Bacteria</taxon>
        <taxon>Bacillati</taxon>
        <taxon>Bacillota</taxon>
        <taxon>Clostridia</taxon>
        <taxon>Thermoanaerobacterales</taxon>
        <taxon>Thermoanaerobacteraceae</taxon>
        <taxon>Carboxydothermus</taxon>
    </lineage>
</organism>
<keyword evidence="3" id="KW-1185">Reference proteome</keyword>
<evidence type="ECO:0000313" key="2">
    <source>
        <dbReference type="EMBL" id="GAV25974.1"/>
    </source>
</evidence>
<dbReference type="Proteomes" id="UP000187338">
    <property type="component" value="Unassembled WGS sequence"/>
</dbReference>
<proteinExistence type="predicted"/>
<keyword evidence="1" id="KW-1133">Transmembrane helix</keyword>
<dbReference type="EMBL" id="BDJL01000120">
    <property type="protein sequence ID" value="GAV25974.1"/>
    <property type="molecule type" value="Genomic_DNA"/>
</dbReference>
<evidence type="ECO:0000256" key="1">
    <source>
        <dbReference type="SAM" id="Phobius"/>
    </source>
</evidence>
<dbReference type="AlphaFoldDB" id="A0A1L8D4D2"/>
<gene>
    <name evidence="2" type="ORF">ciss_19070</name>
</gene>
<keyword evidence="1" id="KW-0812">Transmembrane</keyword>